<gene>
    <name evidence="3" type="ORF">C3B54_11393</name>
</gene>
<protein>
    <submittedName>
        <fullName evidence="3">Fimbriae protein TadE/F</fullName>
    </submittedName>
</protein>
<feature type="domain" description="TadE-like" evidence="2">
    <location>
        <begin position="10"/>
        <end position="52"/>
    </location>
</feature>
<dbReference type="AlphaFoldDB" id="A0A2L2BNZ7"/>
<dbReference type="InterPro" id="IPR012495">
    <property type="entry name" value="TadE-like_dom"/>
</dbReference>
<reference evidence="3 4" key="1">
    <citation type="submission" date="2018-02" db="EMBL/GenBank/DDBJ databases">
        <title>Complete genome of the streamlined marine actinobacterium Pontimonas salivibrio CL-TW6 adapted to coastal planktonic lifestype.</title>
        <authorList>
            <person name="Cho B.C."/>
            <person name="Hardies S.C."/>
            <person name="Jang G.I."/>
            <person name="Hwang C.Y."/>
        </authorList>
    </citation>
    <scope>NUCLEOTIDE SEQUENCE [LARGE SCALE GENOMIC DNA]</scope>
    <source>
        <strain evidence="3 4">CL-TW6</strain>
    </source>
</reference>
<proteinExistence type="predicted"/>
<keyword evidence="1" id="KW-0472">Membrane</keyword>
<keyword evidence="1" id="KW-1133">Transmembrane helix</keyword>
<name>A0A2L2BNZ7_9MICO</name>
<dbReference type="KEGG" id="psai:C3B54_11393"/>
<keyword evidence="1" id="KW-0812">Transmembrane</keyword>
<evidence type="ECO:0000256" key="1">
    <source>
        <dbReference type="SAM" id="Phobius"/>
    </source>
</evidence>
<feature type="transmembrane region" description="Helical" evidence="1">
    <location>
        <begin position="16"/>
        <end position="38"/>
    </location>
</feature>
<accession>A0A2L2BNZ7</accession>
<dbReference type="Pfam" id="PF07811">
    <property type="entry name" value="TadE"/>
    <property type="match status" value="1"/>
</dbReference>
<organism evidence="3 4">
    <name type="scientific">Pontimonas salivibrio</name>
    <dbReference type="NCBI Taxonomy" id="1159327"/>
    <lineage>
        <taxon>Bacteria</taxon>
        <taxon>Bacillati</taxon>
        <taxon>Actinomycetota</taxon>
        <taxon>Actinomycetes</taxon>
        <taxon>Micrococcales</taxon>
        <taxon>Microbacteriaceae</taxon>
        <taxon>Pontimonas</taxon>
    </lineage>
</organism>
<evidence type="ECO:0000313" key="3">
    <source>
        <dbReference type="EMBL" id="AVG23389.1"/>
    </source>
</evidence>
<evidence type="ECO:0000259" key="2">
    <source>
        <dbReference type="Pfam" id="PF07811"/>
    </source>
</evidence>
<dbReference type="Proteomes" id="UP000243077">
    <property type="component" value="Chromosome"/>
</dbReference>
<evidence type="ECO:0000313" key="4">
    <source>
        <dbReference type="Proteomes" id="UP000243077"/>
    </source>
</evidence>
<dbReference type="EMBL" id="CP026923">
    <property type="protein sequence ID" value="AVG23389.1"/>
    <property type="molecule type" value="Genomic_DNA"/>
</dbReference>
<sequence>MHLVSPRDRGSVTAEWALVLPAVVLVLAAVLSSVGVMVQQSRLDGVAADAARLASLGHSAALIAGHVGDQLGEEATVSLQSASEGISVCAVVEAMSSGPLSIVTGLTMQGMACALRESEPVAEATTPRESL</sequence>
<keyword evidence="4" id="KW-1185">Reference proteome</keyword>